<sequence>MALAILTSFHHHARAGTAKATVLSLPGSPAFLPTLLLCAHAHNSQTPRRWNCEAHNLPLPNQLNLVCRLAEGYEDATPNFHAFTLVEKSEYGRATTKRPISGWENLPRIKEVFFIKSVPHLRGGRVENHFGNNLNTPGRDSNLDLIVIVSLLYRESSELDHAATESGENNLHTSGRDIPVIGNPIYYESDALGRPINEAGQTMSEEVFSWLLEVVEDSSDLWDGGRVVWSVRYILEGSEAAAFPRQHARRGASHRAHQQRDAAGHAEEARRKLSARLEIQKDDIQAWSMEHKIADSGICPLCSSTPRYLRD</sequence>
<reference evidence="2" key="1">
    <citation type="submission" date="2020-11" db="EMBL/GenBank/DDBJ databases">
        <authorList>
            <person name="Tran Van P."/>
        </authorList>
    </citation>
    <scope>NUCLEOTIDE SEQUENCE</scope>
</reference>
<protein>
    <submittedName>
        <fullName evidence="2">Uncharacterized protein</fullName>
    </submittedName>
</protein>
<feature type="compositionally biased region" description="Basic and acidic residues" evidence="1">
    <location>
        <begin position="258"/>
        <end position="269"/>
    </location>
</feature>
<name>A0A7R8VP17_TIMDO</name>
<organism evidence="2">
    <name type="scientific">Timema douglasi</name>
    <name type="common">Walking stick</name>
    <dbReference type="NCBI Taxonomy" id="61478"/>
    <lineage>
        <taxon>Eukaryota</taxon>
        <taxon>Metazoa</taxon>
        <taxon>Ecdysozoa</taxon>
        <taxon>Arthropoda</taxon>
        <taxon>Hexapoda</taxon>
        <taxon>Insecta</taxon>
        <taxon>Pterygota</taxon>
        <taxon>Neoptera</taxon>
        <taxon>Polyneoptera</taxon>
        <taxon>Phasmatodea</taxon>
        <taxon>Timematodea</taxon>
        <taxon>Timematoidea</taxon>
        <taxon>Timematidae</taxon>
        <taxon>Timema</taxon>
    </lineage>
</organism>
<evidence type="ECO:0000256" key="1">
    <source>
        <dbReference type="SAM" id="MobiDB-lite"/>
    </source>
</evidence>
<gene>
    <name evidence="2" type="ORF">TDIB3V08_LOCUS8276</name>
</gene>
<evidence type="ECO:0000313" key="2">
    <source>
        <dbReference type="EMBL" id="CAD7202089.1"/>
    </source>
</evidence>
<accession>A0A7R8VP17</accession>
<dbReference type="AlphaFoldDB" id="A0A7R8VP17"/>
<feature type="region of interest" description="Disordered" evidence="1">
    <location>
        <begin position="245"/>
        <end position="269"/>
    </location>
</feature>
<proteinExistence type="predicted"/>
<dbReference type="EMBL" id="OA568956">
    <property type="protein sequence ID" value="CAD7202089.1"/>
    <property type="molecule type" value="Genomic_DNA"/>
</dbReference>
<feature type="compositionally biased region" description="Basic residues" evidence="1">
    <location>
        <begin position="246"/>
        <end position="257"/>
    </location>
</feature>